<dbReference type="Gene3D" id="3.40.50.150">
    <property type="entry name" value="Vaccinia Virus protein VP39"/>
    <property type="match status" value="1"/>
</dbReference>
<evidence type="ECO:0000313" key="1">
    <source>
        <dbReference type="EMBL" id="TDW22572.1"/>
    </source>
</evidence>
<evidence type="ECO:0000313" key="2">
    <source>
        <dbReference type="Proteomes" id="UP000295447"/>
    </source>
</evidence>
<dbReference type="InterPro" id="IPR029063">
    <property type="entry name" value="SAM-dependent_MTases_sf"/>
</dbReference>
<keyword evidence="2" id="KW-1185">Reference proteome</keyword>
<gene>
    <name evidence="1" type="ORF">EV650_1409</name>
</gene>
<proteinExistence type="predicted"/>
<dbReference type="SUPFAM" id="SSF53335">
    <property type="entry name" value="S-adenosyl-L-methionine-dependent methyltransferases"/>
    <property type="match status" value="1"/>
</dbReference>
<comment type="caution">
    <text evidence="1">The sequence shown here is derived from an EMBL/GenBank/DDBJ whole genome shotgun (WGS) entry which is preliminary data.</text>
</comment>
<organism evidence="1 2">
    <name type="scientific">Kribbella kalugense</name>
    <dbReference type="NCBI Taxonomy" id="2512221"/>
    <lineage>
        <taxon>Bacteria</taxon>
        <taxon>Bacillati</taxon>
        <taxon>Actinomycetota</taxon>
        <taxon>Actinomycetes</taxon>
        <taxon>Propionibacteriales</taxon>
        <taxon>Kribbellaceae</taxon>
        <taxon>Kribbella</taxon>
    </lineage>
</organism>
<reference evidence="1 2" key="1">
    <citation type="submission" date="2019-03" db="EMBL/GenBank/DDBJ databases">
        <title>Genomic Encyclopedia of Type Strains, Phase III (KMG-III): the genomes of soil and plant-associated and newly described type strains.</title>
        <authorList>
            <person name="Whitman W."/>
        </authorList>
    </citation>
    <scope>NUCLEOTIDE SEQUENCE [LARGE SCALE GENOMIC DNA]</scope>
    <source>
        <strain evidence="1 2">VKM Ac-2570</strain>
    </source>
</reference>
<accession>A0A4R7ZX59</accession>
<sequence>MVANSLPGMDWQTWHQRYDEPGSELSRRLEAVKAQVRDALDRAPAGPVPVVSLCAGQGRDLLEVLADHPRRADVQARLVELDPKLAASARERAGDFDQVEVVTGDASLTDQYVGVVPAELVLLCGIFGNISPEDIQRTVDASPQLCRTGATVIWTRHREEPDLVPTICEWFESRGFERVWVSEPDAGFGVGVHRFNGVPDPLVTGQSLFSFTH</sequence>
<dbReference type="AlphaFoldDB" id="A0A4R7ZX59"/>
<dbReference type="Proteomes" id="UP000295447">
    <property type="component" value="Unassembled WGS sequence"/>
</dbReference>
<dbReference type="EMBL" id="SODF01000001">
    <property type="protein sequence ID" value="TDW22572.1"/>
    <property type="molecule type" value="Genomic_DNA"/>
</dbReference>
<name>A0A4R7ZX59_9ACTN</name>
<evidence type="ECO:0008006" key="3">
    <source>
        <dbReference type="Google" id="ProtNLM"/>
    </source>
</evidence>
<protein>
    <recommendedName>
        <fullName evidence="3">Methyltransferase</fullName>
    </recommendedName>
</protein>